<evidence type="ECO:0000313" key="3">
    <source>
        <dbReference type="Proteomes" id="UP000185568"/>
    </source>
</evidence>
<dbReference type="OrthoDB" id="9799036at2"/>
<dbReference type="PANTHER" id="PTHR31793">
    <property type="entry name" value="4-HYDROXYBENZOYL-COA THIOESTERASE FAMILY MEMBER"/>
    <property type="match status" value="1"/>
</dbReference>
<dbReference type="CDD" id="cd00586">
    <property type="entry name" value="4HBT"/>
    <property type="match status" value="1"/>
</dbReference>
<comment type="caution">
    <text evidence="2">The sequence shown here is derived from an EMBL/GenBank/DDBJ whole genome shotgun (WGS) entry which is preliminary data.</text>
</comment>
<dbReference type="EMBL" id="MSDU01000015">
    <property type="protein sequence ID" value="OLN22616.1"/>
    <property type="molecule type" value="Genomic_DNA"/>
</dbReference>
<evidence type="ECO:0000256" key="1">
    <source>
        <dbReference type="SAM" id="MobiDB-lite"/>
    </source>
</evidence>
<dbReference type="SUPFAM" id="SSF54637">
    <property type="entry name" value="Thioesterase/thiol ester dehydrase-isomerase"/>
    <property type="match status" value="1"/>
</dbReference>
<feature type="region of interest" description="Disordered" evidence="1">
    <location>
        <begin position="137"/>
        <end position="157"/>
    </location>
</feature>
<accession>A0A1Q8Q5J4</accession>
<sequence>MRKPHYIENMEKWSAEFSYYWPVTIRFSEIDMLGHLNNTVTFKYFEEARIHFLQECGLSKEWEKDEYVFVVADLQCDYVQQVFYGESLRIYVKIAKYGTSSCDIHYKADNEKDEIVFTGRGSIVQIARSTGRPVPFSEEMKQTMRGNSRDQSDVPRI</sequence>
<gene>
    <name evidence="2" type="ORF">BTO30_08160</name>
</gene>
<reference evidence="2 3" key="1">
    <citation type="submission" date="2016-12" db="EMBL/GenBank/DDBJ databases">
        <title>Domibacillus antri genome sequencing.</title>
        <authorList>
            <person name="Verma A."/>
            <person name="Krishnamurthi S."/>
        </authorList>
    </citation>
    <scope>NUCLEOTIDE SEQUENCE [LARGE SCALE GENOMIC DNA]</scope>
    <source>
        <strain evidence="2 3">XD80</strain>
    </source>
</reference>
<dbReference type="PANTHER" id="PTHR31793:SF24">
    <property type="entry name" value="LONG-CHAIN ACYL-COA THIOESTERASE FADM"/>
    <property type="match status" value="1"/>
</dbReference>
<dbReference type="InterPro" id="IPR029069">
    <property type="entry name" value="HotDog_dom_sf"/>
</dbReference>
<feature type="compositionally biased region" description="Basic and acidic residues" evidence="1">
    <location>
        <begin position="138"/>
        <end position="157"/>
    </location>
</feature>
<dbReference type="Proteomes" id="UP000185568">
    <property type="component" value="Unassembled WGS sequence"/>
</dbReference>
<dbReference type="GO" id="GO:0047617">
    <property type="term" value="F:fatty acyl-CoA hydrolase activity"/>
    <property type="evidence" value="ECO:0007669"/>
    <property type="project" value="TreeGrafter"/>
</dbReference>
<dbReference type="InterPro" id="IPR050563">
    <property type="entry name" value="4-hydroxybenzoyl-CoA_TE"/>
</dbReference>
<keyword evidence="3" id="KW-1185">Reference proteome</keyword>
<dbReference type="RefSeq" id="WP_075398237.1">
    <property type="nucleotide sequence ID" value="NZ_MSDU01000015.1"/>
</dbReference>
<dbReference type="Pfam" id="PF13279">
    <property type="entry name" value="4HBT_2"/>
    <property type="match status" value="1"/>
</dbReference>
<dbReference type="Gene3D" id="3.10.129.10">
    <property type="entry name" value="Hotdog Thioesterase"/>
    <property type="match status" value="1"/>
</dbReference>
<protein>
    <submittedName>
        <fullName evidence="2">Uncharacterized protein</fullName>
    </submittedName>
</protein>
<organism evidence="2 3">
    <name type="scientific">Domibacillus antri</name>
    <dbReference type="NCBI Taxonomy" id="1714264"/>
    <lineage>
        <taxon>Bacteria</taxon>
        <taxon>Bacillati</taxon>
        <taxon>Bacillota</taxon>
        <taxon>Bacilli</taxon>
        <taxon>Bacillales</taxon>
        <taxon>Bacillaceae</taxon>
        <taxon>Domibacillus</taxon>
    </lineage>
</organism>
<dbReference type="STRING" id="1714264.BTO30_08160"/>
<name>A0A1Q8Q5J4_9BACI</name>
<proteinExistence type="predicted"/>
<dbReference type="AlphaFoldDB" id="A0A1Q8Q5J4"/>
<evidence type="ECO:0000313" key="2">
    <source>
        <dbReference type="EMBL" id="OLN22616.1"/>
    </source>
</evidence>